<name>A0A0B7IV04_9FLAO</name>
<dbReference type="AlphaFoldDB" id="A0A0B7IV04"/>
<organism evidence="2 3">
    <name type="scientific">Capnocytophaga canis</name>
    <dbReference type="NCBI Taxonomy" id="1848903"/>
    <lineage>
        <taxon>Bacteria</taxon>
        <taxon>Pseudomonadati</taxon>
        <taxon>Bacteroidota</taxon>
        <taxon>Flavobacteriia</taxon>
        <taxon>Flavobacteriales</taxon>
        <taxon>Flavobacteriaceae</taxon>
        <taxon>Capnocytophaga</taxon>
    </lineage>
</organism>
<dbReference type="EMBL" id="CDOI01000001">
    <property type="protein sequence ID" value="CEN43145.1"/>
    <property type="molecule type" value="Genomic_DNA"/>
</dbReference>
<gene>
    <name evidence="1" type="ORF">CCAND38_10064</name>
    <name evidence="2" type="ORF">CCAND93_530060</name>
</gene>
<proteinExistence type="predicted"/>
<dbReference type="EMBL" id="CDOL01000243">
    <property type="protein sequence ID" value="CEN53758.1"/>
    <property type="molecule type" value="Genomic_DNA"/>
</dbReference>
<keyword evidence="4" id="KW-1185">Reference proteome</keyword>
<evidence type="ECO:0000313" key="2">
    <source>
        <dbReference type="EMBL" id="CEN53758.1"/>
    </source>
</evidence>
<evidence type="ECO:0000313" key="1">
    <source>
        <dbReference type="EMBL" id="CEN43145.1"/>
    </source>
</evidence>
<sequence length="40" mass="4887">MLNISRLSKFVSVANFVLYLEIALTKEKYRYMYRQSSYIF</sequence>
<dbReference type="Proteomes" id="UP000045051">
    <property type="component" value="Unassembled WGS sequence"/>
</dbReference>
<reference evidence="3 4" key="1">
    <citation type="submission" date="2015-01" db="EMBL/GenBank/DDBJ databases">
        <authorList>
            <person name="MANFREDI Pablo"/>
        </authorList>
    </citation>
    <scope>NUCLEOTIDE SEQUENCE [LARGE SCALE GENOMIC DNA]</scope>
    <source>
        <strain evidence="1 4">CcD38</strain>
        <strain evidence="2 3">CcD93</strain>
    </source>
</reference>
<dbReference type="Proteomes" id="UP000038200">
    <property type="component" value="Unassembled WGS sequence"/>
</dbReference>
<evidence type="ECO:0000313" key="4">
    <source>
        <dbReference type="Proteomes" id="UP000045051"/>
    </source>
</evidence>
<evidence type="ECO:0000313" key="3">
    <source>
        <dbReference type="Proteomes" id="UP000038200"/>
    </source>
</evidence>
<dbReference type="STRING" id="1848903.CCAND38_10064"/>
<accession>A0A0B7IV04</accession>
<protein>
    <submittedName>
        <fullName evidence="2">Uncharacterized protein</fullName>
    </submittedName>
</protein>